<keyword evidence="1" id="KW-1133">Transmembrane helix</keyword>
<dbReference type="InterPro" id="IPR052728">
    <property type="entry name" value="O2_lipid_transport_reg"/>
</dbReference>
<feature type="domain" description="Nose resistant-to-fluoxetine protein N-terminal" evidence="2">
    <location>
        <begin position="133"/>
        <end position="308"/>
    </location>
</feature>
<feature type="transmembrane region" description="Helical" evidence="1">
    <location>
        <begin position="524"/>
        <end position="543"/>
    </location>
</feature>
<feature type="transmembrane region" description="Helical" evidence="1">
    <location>
        <begin position="6"/>
        <end position="24"/>
    </location>
</feature>
<feature type="transmembrane region" description="Helical" evidence="1">
    <location>
        <begin position="550"/>
        <end position="573"/>
    </location>
</feature>
<gene>
    <name evidence="3" type="ORF">RDWZM_000471</name>
</gene>
<feature type="transmembrane region" description="Helical" evidence="1">
    <location>
        <begin position="485"/>
        <end position="504"/>
    </location>
</feature>
<dbReference type="EMBL" id="JAPWDV010000001">
    <property type="protein sequence ID" value="KAJ6221926.1"/>
    <property type="molecule type" value="Genomic_DNA"/>
</dbReference>
<feature type="transmembrane region" description="Helical" evidence="1">
    <location>
        <begin position="425"/>
        <end position="442"/>
    </location>
</feature>
<reference evidence="3" key="1">
    <citation type="submission" date="2022-12" db="EMBL/GenBank/DDBJ databases">
        <title>Genome assemblies of Blomia tropicalis.</title>
        <authorList>
            <person name="Cui Y."/>
        </authorList>
    </citation>
    <scope>NUCLEOTIDE SEQUENCE</scope>
    <source>
        <tissue evidence="3">Adult mites</tissue>
    </source>
</reference>
<organism evidence="3 4">
    <name type="scientific">Blomia tropicalis</name>
    <name type="common">Mite</name>
    <dbReference type="NCBI Taxonomy" id="40697"/>
    <lineage>
        <taxon>Eukaryota</taxon>
        <taxon>Metazoa</taxon>
        <taxon>Ecdysozoa</taxon>
        <taxon>Arthropoda</taxon>
        <taxon>Chelicerata</taxon>
        <taxon>Arachnida</taxon>
        <taxon>Acari</taxon>
        <taxon>Acariformes</taxon>
        <taxon>Sarcoptiformes</taxon>
        <taxon>Astigmata</taxon>
        <taxon>Glycyphagoidea</taxon>
        <taxon>Echimyopodidae</taxon>
        <taxon>Blomia</taxon>
    </lineage>
</organism>
<dbReference type="InterPro" id="IPR006621">
    <property type="entry name" value="Nose-resist-to-fluoxetine_N"/>
</dbReference>
<keyword evidence="1" id="KW-0472">Membrane</keyword>
<feature type="transmembrane region" description="Helical" evidence="1">
    <location>
        <begin position="317"/>
        <end position="339"/>
    </location>
</feature>
<evidence type="ECO:0000313" key="4">
    <source>
        <dbReference type="Proteomes" id="UP001142055"/>
    </source>
</evidence>
<keyword evidence="1" id="KW-0812">Transmembrane</keyword>
<sequence>MSSQLLVQVYFILVLLLSSLTIILSTNSSSTEQLPDFNDIADIIEDISVNVNNQFNATQLLEVKFINETYNHYHEQLNRLQTNLIEYAYQFARNLTENGKRWKQNAKNYSPSKEWTAKYNETLNDLFNELEISPICLLSFRKLKIALMNQELWPLKFIDSMDFYEPGFLDGYLSMFGDYEQCIHIDSRYYQPDSDRFDSVRGQYCMGKIRLPFINPLFDDLEWKNDTNELSWNTFIRLSYYYLGVDFHDQNNKMKLLTMANMFEENYFRIGLCLPSDCTSYELERAAKKFLKPIEGIIDFEIDKQCMSLDSKWKFDTYQLVAMLILGVLTLHVSVATIYEHYFIDKFSNYENDNNNNNNNNNNFEENYSNYDNTLNSYWRTFSAKSNTKFLLKNTQKLKKDNFNQYSIPSTTTTTMLDDEDVSQFPLIGSILTVLILFEIVFRSYALPIMYGLINTKRSGLGLQSQYFTSPLFIMMRCPRFSSGTFILLFSTTLGYNLCTSWSTKFGSNDDKNRKSTKYDLLRSNLHCYVRLMAPLIILLVSVVKHRSRVLIFTSLIILCSIITIGIKIYVPITVLPQEIEMAKSLDEIRNSFLHSMYGMDQMLVPFIIGLAIGYAILIDRKKIKNERKRCSFEEQKLLNLGLWSCAVILPMIAVQWSEQFSSIDGNFSNLNFLSWISIGMLMWCIGIGWILFAVATGRDIGPIGELITIDILRPLNRLSFGAYMNHFVVQSFRFFNKKQMTVITHIETLTEAISDIVICYMLSYIFFIIIEQPFYHWIQLVVPIKMETKECEIEKDLSKCKPDIELNSNGDRNQNGFDTDPLNY</sequence>
<feature type="transmembrane region" description="Helical" evidence="1">
    <location>
        <begin position="673"/>
        <end position="695"/>
    </location>
</feature>
<feature type="transmembrane region" description="Helical" evidence="1">
    <location>
        <begin position="638"/>
        <end position="658"/>
    </location>
</feature>
<proteinExistence type="predicted"/>
<feature type="transmembrane region" description="Helical" evidence="1">
    <location>
        <begin position="593"/>
        <end position="618"/>
    </location>
</feature>
<evidence type="ECO:0000259" key="2">
    <source>
        <dbReference type="SMART" id="SM00703"/>
    </source>
</evidence>
<protein>
    <recommendedName>
        <fullName evidence="2">Nose resistant-to-fluoxetine protein N-terminal domain-containing protein</fullName>
    </recommendedName>
</protein>
<dbReference type="SMART" id="SM00703">
    <property type="entry name" value="NRF"/>
    <property type="match status" value="1"/>
</dbReference>
<evidence type="ECO:0000256" key="1">
    <source>
        <dbReference type="SAM" id="Phobius"/>
    </source>
</evidence>
<accession>A0A9Q0M9N2</accession>
<feature type="transmembrane region" description="Helical" evidence="1">
    <location>
        <begin position="753"/>
        <end position="771"/>
    </location>
</feature>
<dbReference type="AlphaFoldDB" id="A0A9Q0M9N2"/>
<dbReference type="PANTHER" id="PTHR11161:SF72">
    <property type="entry name" value="FI21449P1"/>
    <property type="match status" value="1"/>
</dbReference>
<name>A0A9Q0M9N2_BLOTA</name>
<keyword evidence="4" id="KW-1185">Reference proteome</keyword>
<dbReference type="Proteomes" id="UP001142055">
    <property type="component" value="Chromosome 1"/>
</dbReference>
<evidence type="ECO:0000313" key="3">
    <source>
        <dbReference type="EMBL" id="KAJ6221926.1"/>
    </source>
</evidence>
<dbReference type="PANTHER" id="PTHR11161">
    <property type="entry name" value="O-ACYLTRANSFERASE"/>
    <property type="match status" value="1"/>
</dbReference>
<dbReference type="Pfam" id="PF20146">
    <property type="entry name" value="NRF"/>
    <property type="match status" value="1"/>
</dbReference>
<comment type="caution">
    <text evidence="3">The sequence shown here is derived from an EMBL/GenBank/DDBJ whole genome shotgun (WGS) entry which is preliminary data.</text>
</comment>